<dbReference type="HOGENOM" id="CLU_1287934_0_0_11"/>
<dbReference type="EMBL" id="CP002000">
    <property type="protein sequence ID" value="ADJ50559.1"/>
    <property type="molecule type" value="Genomic_DNA"/>
</dbReference>
<dbReference type="Proteomes" id="UP000000328">
    <property type="component" value="Chromosome"/>
</dbReference>
<dbReference type="GeneID" id="92876467"/>
<dbReference type="OrthoDB" id="3268903at2"/>
<sequence length="208" mass="22433">MGVAADERRALSALFEDLGPDAPTLCEGWTTRDLAAHLVVREHRPDAAPGILVPALAGHTKKVQDRYAAKPWASLVEQVRKGPSKFWPTAIGPLDELTNAAEFLVHHEDVRRAQEGWEPRPADPTRDAAAWRSATQAAKLNLRKSPVGVTLRTKDGREAAVKTGPDPVTVVGDPVDLLLFVFGRDAVTLDFEGDAAAVTKLQAANRGL</sequence>
<name>A0A0H3DLH2_AMYMU</name>
<protein>
    <submittedName>
        <fullName evidence="1">Uncharacterized protein</fullName>
    </submittedName>
</protein>
<dbReference type="InterPro" id="IPR017517">
    <property type="entry name" value="Maleyloyr_isom"/>
</dbReference>
<dbReference type="eggNOG" id="COG0243">
    <property type="taxonomic scope" value="Bacteria"/>
</dbReference>
<dbReference type="NCBIfam" id="TIGR03083">
    <property type="entry name" value="maleylpyruvate isomerase family mycothiol-dependent enzyme"/>
    <property type="match status" value="1"/>
</dbReference>
<evidence type="ECO:0000313" key="2">
    <source>
        <dbReference type="Proteomes" id="UP000000328"/>
    </source>
</evidence>
<reference evidence="1 2" key="1">
    <citation type="journal article" date="2010" name="Cell Res.">
        <title>Complete genome sequence of the rifamycin SV-producing Amycolatopsis mediterranei U32 revealed its genetic characteristics in phylogeny and metabolism.</title>
        <authorList>
            <person name="Zhao W."/>
            <person name="Zhong Y."/>
            <person name="Yuan H."/>
            <person name="Wang J."/>
            <person name="Zheng H."/>
            <person name="Wang Y."/>
            <person name="Cen X."/>
            <person name="Xu F."/>
            <person name="Bai J."/>
            <person name="Han X."/>
            <person name="Lu G."/>
            <person name="Zhu Y."/>
            <person name="Shao Z."/>
            <person name="Yan H."/>
            <person name="Li C."/>
            <person name="Peng N."/>
            <person name="Zhang Z."/>
            <person name="Zhang Y."/>
            <person name="Lin W."/>
            <person name="Fan Y."/>
            <person name="Qin Z."/>
            <person name="Hu Y."/>
            <person name="Zhu B."/>
            <person name="Wang S."/>
            <person name="Ding X."/>
            <person name="Zhao G.P."/>
        </authorList>
    </citation>
    <scope>NUCLEOTIDE SEQUENCE [LARGE SCALE GENOMIC DNA]</scope>
    <source>
        <strain evidence="2">U-32</strain>
    </source>
</reference>
<evidence type="ECO:0000313" key="1">
    <source>
        <dbReference type="EMBL" id="ADJ50559.1"/>
    </source>
</evidence>
<organism evidence="1 2">
    <name type="scientific">Amycolatopsis mediterranei (strain U-32)</name>
    <dbReference type="NCBI Taxonomy" id="749927"/>
    <lineage>
        <taxon>Bacteria</taxon>
        <taxon>Bacillati</taxon>
        <taxon>Actinomycetota</taxon>
        <taxon>Actinomycetes</taxon>
        <taxon>Pseudonocardiales</taxon>
        <taxon>Pseudonocardiaceae</taxon>
        <taxon>Amycolatopsis</taxon>
    </lineage>
</organism>
<dbReference type="AlphaFoldDB" id="A0A0H3DLH2"/>
<dbReference type="SUPFAM" id="SSF109854">
    <property type="entry name" value="DinB/YfiT-like putative metalloenzymes"/>
    <property type="match status" value="1"/>
</dbReference>
<proteinExistence type="predicted"/>
<dbReference type="InterPro" id="IPR034660">
    <property type="entry name" value="DinB/YfiT-like"/>
</dbReference>
<dbReference type="RefSeq" id="WP_013230583.1">
    <property type="nucleotide sequence ID" value="NC_014318.1"/>
</dbReference>
<dbReference type="PATRIC" id="fig|749927.5.peg.9208"/>
<gene>
    <name evidence="1" type="ordered locus">AMED_8868</name>
</gene>
<dbReference type="KEGG" id="amd:AMED_8868"/>
<dbReference type="NCBIfam" id="TIGR03085">
    <property type="entry name" value="TIGR03085 family metal-binding protein"/>
    <property type="match status" value="1"/>
</dbReference>
<dbReference type="InterPro" id="IPR017519">
    <property type="entry name" value="CHP03085"/>
</dbReference>
<accession>A0A0H3DLH2</accession>